<name>A0A0R1M147_9LACO</name>
<keyword evidence="2" id="KW-1185">Reference proteome</keyword>
<proteinExistence type="predicted"/>
<dbReference type="PATRIC" id="fig|1423731.3.peg.1538"/>
<evidence type="ECO:0000313" key="2">
    <source>
        <dbReference type="Proteomes" id="UP000051621"/>
    </source>
</evidence>
<reference evidence="1 2" key="1">
    <citation type="journal article" date="2015" name="Genome Announc.">
        <title>Expanding the biotechnology potential of lactobacilli through comparative genomics of 213 strains and associated genera.</title>
        <authorList>
            <person name="Sun Z."/>
            <person name="Harris H.M."/>
            <person name="McCann A."/>
            <person name="Guo C."/>
            <person name="Argimon S."/>
            <person name="Zhang W."/>
            <person name="Yang X."/>
            <person name="Jeffery I.B."/>
            <person name="Cooney J.C."/>
            <person name="Kagawa T.F."/>
            <person name="Liu W."/>
            <person name="Song Y."/>
            <person name="Salvetti E."/>
            <person name="Wrobel A."/>
            <person name="Rasinkangas P."/>
            <person name="Parkhill J."/>
            <person name="Rea M.C."/>
            <person name="O'Sullivan O."/>
            <person name="Ritari J."/>
            <person name="Douillard F.P."/>
            <person name="Paul Ross R."/>
            <person name="Yang R."/>
            <person name="Briner A.E."/>
            <person name="Felis G.E."/>
            <person name="de Vos W.M."/>
            <person name="Barrangou R."/>
            <person name="Klaenhammer T.R."/>
            <person name="Caufield P.W."/>
            <person name="Cui Y."/>
            <person name="Zhang H."/>
            <person name="O'Toole P.W."/>
        </authorList>
    </citation>
    <scope>NUCLEOTIDE SEQUENCE [LARGE SCALE GENOMIC DNA]</scope>
    <source>
        <strain evidence="1 2">DSM 19910</strain>
    </source>
</reference>
<protein>
    <submittedName>
        <fullName evidence="1">Uncharacterized protein</fullName>
    </submittedName>
</protein>
<accession>A0A0R1M147</accession>
<dbReference type="EMBL" id="AZEF01000027">
    <property type="protein sequence ID" value="KRL01353.1"/>
    <property type="molecule type" value="Genomic_DNA"/>
</dbReference>
<gene>
    <name evidence="1" type="ORF">FC81_GL001498</name>
</gene>
<dbReference type="Proteomes" id="UP000051621">
    <property type="component" value="Unassembled WGS sequence"/>
</dbReference>
<organism evidence="1 2">
    <name type="scientific">Liquorilactobacillus capillatus DSM 19910</name>
    <dbReference type="NCBI Taxonomy" id="1423731"/>
    <lineage>
        <taxon>Bacteria</taxon>
        <taxon>Bacillati</taxon>
        <taxon>Bacillota</taxon>
        <taxon>Bacilli</taxon>
        <taxon>Lactobacillales</taxon>
        <taxon>Lactobacillaceae</taxon>
        <taxon>Liquorilactobacillus</taxon>
    </lineage>
</organism>
<dbReference type="AlphaFoldDB" id="A0A0R1M147"/>
<evidence type="ECO:0000313" key="1">
    <source>
        <dbReference type="EMBL" id="KRL01353.1"/>
    </source>
</evidence>
<comment type="caution">
    <text evidence="1">The sequence shown here is derived from an EMBL/GenBank/DDBJ whole genome shotgun (WGS) entry which is preliminary data.</text>
</comment>
<sequence length="196" mass="22623">MGSWADLGGSIATFTAVLFSLYQSYKATVDAKKNKQEIYKQLEINKQNNFDVQGKIFKLQFCLQEFEKKDVLFETAVSDINVLMHSLAELDPVNVRNSARQLNNNLHELMHNAGSLQTIVRAANANDEKKYIYLLEKLKRSSAQVEETMNFLSQKASLNKAQLMKVDKEKIHIYFDDMVAMTSFILDQMHRTFRKM</sequence>